<evidence type="ECO:0008006" key="3">
    <source>
        <dbReference type="Google" id="ProtNLM"/>
    </source>
</evidence>
<sequence length="207" mass="23652">MSSFKLPKHVYHLVEKTNWHSIERHGLLPTELLYALSGYAEDERKVLIANHRPGHTVLRSGIEIRDQAPMPPAALEKCLIRMTPAEWYANLNSRVFFWLDIERLHRQRSACAPRPQMILTFDAARLVEAYLPYVALSPINTGFARRKPAVRGEATFVPYSEWSRSGWESEMKMLGKTARKTSHSPVELTVRCAIPDALKFVADIQSL</sequence>
<dbReference type="RefSeq" id="WP_142893997.1">
    <property type="nucleotide sequence ID" value="NZ_ML660052.1"/>
</dbReference>
<dbReference type="InterPro" id="IPR054271">
    <property type="entry name" value="DUF7002"/>
</dbReference>
<evidence type="ECO:0000313" key="2">
    <source>
        <dbReference type="Proteomes" id="UP000315252"/>
    </source>
</evidence>
<dbReference type="Proteomes" id="UP000315252">
    <property type="component" value="Unassembled WGS sequence"/>
</dbReference>
<evidence type="ECO:0000313" key="1">
    <source>
        <dbReference type="EMBL" id="TQV83085.1"/>
    </source>
</evidence>
<proteinExistence type="predicted"/>
<organism evidence="1 2">
    <name type="scientific">Denitrobaculum tricleocarpae</name>
    <dbReference type="NCBI Taxonomy" id="2591009"/>
    <lineage>
        <taxon>Bacteria</taxon>
        <taxon>Pseudomonadati</taxon>
        <taxon>Pseudomonadota</taxon>
        <taxon>Alphaproteobacteria</taxon>
        <taxon>Rhodospirillales</taxon>
        <taxon>Rhodospirillaceae</taxon>
        <taxon>Denitrobaculum</taxon>
    </lineage>
</organism>
<protein>
    <recommendedName>
        <fullName evidence="3">DUF4433 domain-containing protein</fullName>
    </recommendedName>
</protein>
<comment type="caution">
    <text evidence="1">The sequence shown here is derived from an EMBL/GenBank/DDBJ whole genome shotgun (WGS) entry which is preliminary data.</text>
</comment>
<dbReference type="OrthoDB" id="154268at2"/>
<keyword evidence="2" id="KW-1185">Reference proteome</keyword>
<dbReference type="Pfam" id="PF22531">
    <property type="entry name" value="DUF7002"/>
    <property type="match status" value="1"/>
</dbReference>
<dbReference type="EMBL" id="VHSH01000001">
    <property type="protein sequence ID" value="TQV83085.1"/>
    <property type="molecule type" value="Genomic_DNA"/>
</dbReference>
<name>A0A545U0U7_9PROT</name>
<reference evidence="1 2" key="1">
    <citation type="submission" date="2019-06" db="EMBL/GenBank/DDBJ databases">
        <title>Whole genome sequence for Rhodospirillaceae sp. R148.</title>
        <authorList>
            <person name="Wang G."/>
        </authorList>
    </citation>
    <scope>NUCLEOTIDE SEQUENCE [LARGE SCALE GENOMIC DNA]</scope>
    <source>
        <strain evidence="1 2">R148</strain>
    </source>
</reference>
<gene>
    <name evidence="1" type="ORF">FKG95_00315</name>
</gene>
<dbReference type="AlphaFoldDB" id="A0A545U0U7"/>
<accession>A0A545U0U7</accession>